<evidence type="ECO:0000313" key="5">
    <source>
        <dbReference type="Proteomes" id="UP000235739"/>
    </source>
</evidence>
<keyword evidence="1" id="KW-0472">Membrane</keyword>
<gene>
    <name evidence="3" type="ORF">CIK84_13750</name>
    <name evidence="4" type="ORF">EXY26_00395</name>
</gene>
<keyword evidence="1" id="KW-0812">Transmembrane</keyword>
<dbReference type="AlphaFoldDB" id="A0A2N7S0P4"/>
<evidence type="ECO:0000313" key="3">
    <source>
        <dbReference type="EMBL" id="PMQ19704.1"/>
    </source>
</evidence>
<feature type="transmembrane region" description="Helical" evidence="1">
    <location>
        <begin position="24"/>
        <end position="47"/>
    </location>
</feature>
<protein>
    <recommendedName>
        <fullName evidence="2">YdbS-like PH domain-containing protein</fullName>
    </recommendedName>
</protein>
<dbReference type="PANTHER" id="PTHR34473">
    <property type="entry name" value="UPF0699 TRANSMEMBRANE PROTEIN YDBS"/>
    <property type="match status" value="1"/>
</dbReference>
<sequence length="165" mass="18478">MATAIPWSPSNFTPAHPNYVKVKLTTWAITWSLVLLASLVPLLMAVLDLIHPLWVTLIPVALVLALALLRLRIIRRQVRALGYLEREEDFIVRSGVLWRKQVVIPYGRMQYVEVNSGPLERRYGLCRLTLNTAGSAATAHVFGLPEAEGQALRERLVAAGEEKML</sequence>
<dbReference type="InterPro" id="IPR005182">
    <property type="entry name" value="YdbS-like_PH"/>
</dbReference>
<proteinExistence type="predicted"/>
<reference evidence="4 6" key="2">
    <citation type="submission" date="2019-03" db="EMBL/GenBank/DDBJ databases">
        <title>Glutamicibacter sp. LJH19 genome.</title>
        <authorList>
            <person name="Sinai Borker S."/>
            <person name="Kumar R."/>
        </authorList>
    </citation>
    <scope>NUCLEOTIDE SEQUENCE [LARGE SCALE GENOMIC DNA]</scope>
    <source>
        <strain evidence="4 6">LJH19</strain>
    </source>
</reference>
<feature type="transmembrane region" description="Helical" evidence="1">
    <location>
        <begin position="53"/>
        <end position="71"/>
    </location>
</feature>
<dbReference type="Proteomes" id="UP000297638">
    <property type="component" value="Unassembled WGS sequence"/>
</dbReference>
<organism evidence="3 5">
    <name type="scientific">Glutamicibacter arilaitensis</name>
    <dbReference type="NCBI Taxonomy" id="256701"/>
    <lineage>
        <taxon>Bacteria</taxon>
        <taxon>Bacillati</taxon>
        <taxon>Actinomycetota</taxon>
        <taxon>Actinomycetes</taxon>
        <taxon>Micrococcales</taxon>
        <taxon>Micrococcaceae</taxon>
        <taxon>Glutamicibacter</taxon>
    </lineage>
</organism>
<dbReference type="PANTHER" id="PTHR34473:SF3">
    <property type="entry name" value="TRANSMEMBRANE PROTEIN-RELATED"/>
    <property type="match status" value="1"/>
</dbReference>
<dbReference type="EMBL" id="PNQX01000002">
    <property type="protein sequence ID" value="PMQ19704.1"/>
    <property type="molecule type" value="Genomic_DNA"/>
</dbReference>
<dbReference type="Proteomes" id="UP000235739">
    <property type="component" value="Unassembled WGS sequence"/>
</dbReference>
<dbReference type="RefSeq" id="WP_102598779.1">
    <property type="nucleotide sequence ID" value="NZ_JABUYH010000019.1"/>
</dbReference>
<accession>A0A2N7S0P4</accession>
<keyword evidence="1" id="KW-1133">Transmembrane helix</keyword>
<evidence type="ECO:0000256" key="1">
    <source>
        <dbReference type="SAM" id="Phobius"/>
    </source>
</evidence>
<evidence type="ECO:0000259" key="2">
    <source>
        <dbReference type="Pfam" id="PF03703"/>
    </source>
</evidence>
<evidence type="ECO:0000313" key="6">
    <source>
        <dbReference type="Proteomes" id="UP000297638"/>
    </source>
</evidence>
<dbReference type="Pfam" id="PF03703">
    <property type="entry name" value="bPH_2"/>
    <property type="match status" value="1"/>
</dbReference>
<name>A0A2N7S0P4_9MICC</name>
<feature type="domain" description="YdbS-like PH" evidence="2">
    <location>
        <begin position="79"/>
        <end position="155"/>
    </location>
</feature>
<comment type="caution">
    <text evidence="3">The sequence shown here is derived from an EMBL/GenBank/DDBJ whole genome shotgun (WGS) entry which is preliminary data.</text>
</comment>
<evidence type="ECO:0000313" key="4">
    <source>
        <dbReference type="EMBL" id="TFH55588.1"/>
    </source>
</evidence>
<reference evidence="3 5" key="1">
    <citation type="journal article" date="2017" name="Elife">
        <title>Extensive horizontal gene transfer in cheese-associated bacteria.</title>
        <authorList>
            <person name="Bonham K.S."/>
            <person name="Wolfe B.E."/>
            <person name="Dutton R.J."/>
        </authorList>
    </citation>
    <scope>NUCLEOTIDE SEQUENCE [LARGE SCALE GENOMIC DNA]</scope>
    <source>
        <strain evidence="3 5">JB182</strain>
    </source>
</reference>
<dbReference type="EMBL" id="SPDS01000001">
    <property type="protein sequence ID" value="TFH55588.1"/>
    <property type="molecule type" value="Genomic_DNA"/>
</dbReference>